<dbReference type="Proteomes" id="UP001217089">
    <property type="component" value="Unassembled WGS sequence"/>
</dbReference>
<dbReference type="InterPro" id="IPR012337">
    <property type="entry name" value="RNaseH-like_sf"/>
</dbReference>
<accession>A0ABQ9E8Q0</accession>
<dbReference type="PANTHER" id="PTHR46585">
    <property type="entry name" value="INTEGRASE CORE DOMAIN CONTAINING PROTEIN"/>
    <property type="match status" value="1"/>
</dbReference>
<dbReference type="PANTHER" id="PTHR46585:SF1">
    <property type="entry name" value="CHROMO DOMAIN-CONTAINING PROTEIN"/>
    <property type="match status" value="1"/>
</dbReference>
<sequence>MNKKKIKTSTNKPDYKEYLKKIYFNQKHPSAFSGVEQLYKIVKSEGKFNIGRYRIKKWLQNQKGFSLQKQVPTNFKRRRVISADVNNIWDADLLDVSNISSYNSGIRFFLMCIDIFSRKLYLKTLKNKQSSTVVDGFKKIFKHVKPEILRTDSGGEFNNRVLKKYLDSLSIKHIITRNSTKANYIERLNRTFRTLLYRYFQQNNTYKYLDVLDDLITTYNRPHRSPKELELFSLPPVQSAVMKTQYIDYRPVSNISQNAPIEFHIPGQSPEYTDLQHSRLYIKAKIVKGDGTSTLVTTEVAPINFLHSTLFEQIDIRVNGVLVSSADGNYAYKTYIQTLLSATKDKVESQLQNALFYTETNVFDTNPVGGSNAGYAVRFTRTKGSKSFEMCYYLLQDFLQCEKYLLNGCDIDITLYPNRPIFYLKSTEAKPDFQIVIEDIIFQALRINLNPAALIGIQNKLEESPALYNYTTYANLFDAQGKWYNDSGLIISLEKFTDGYALYCFNLENLFPEEQYLNLLKTGNIRLEAAFDTALNTPYTIIAYAEFKRFPCVDIRKHWLPPNATEVVPTRKGITLRPSEFQIFKDAASIMPDFVPNLISILSCYLQSDHQNQLRFLRCARCNPDDCLFAKGRKPTRIRSDKGSEFNNKYGKRYLKEQKVGNFVTQNVVKASFAERAVKTIKSRIQHFMTKKQNHQSIDVLDKITESYNNTYRTIKRTPASYKLKDYAGDVIEGMFYQNHLNKAYEQEVYMIEKLMKTRGKAGTKEYLVRWKGWGSKYDSWIGEDGFRGVNTRTNASRTS</sequence>
<reference evidence="3 4" key="1">
    <citation type="submission" date="2022-12" db="EMBL/GenBank/DDBJ databases">
        <title>Chromosome-level genome of Tegillarca granosa.</title>
        <authorList>
            <person name="Kim J."/>
        </authorList>
    </citation>
    <scope>NUCLEOTIDE SEQUENCE [LARGE SCALE GENOMIC DNA]</scope>
    <source>
        <strain evidence="3">Teg-2019</strain>
        <tissue evidence="3">Adductor muscle</tissue>
    </source>
</reference>
<keyword evidence="4" id="KW-1185">Reference proteome</keyword>
<dbReference type="PROSITE" id="PS50013">
    <property type="entry name" value="CHROMO_2"/>
    <property type="match status" value="1"/>
</dbReference>
<dbReference type="SUPFAM" id="SSF53098">
    <property type="entry name" value="Ribonuclease H-like"/>
    <property type="match status" value="2"/>
</dbReference>
<name>A0ABQ9E8Q0_TEGGR</name>
<dbReference type="Gene3D" id="2.30.31.10">
    <property type="entry name" value="Transcriptional Coactivator Pc4, Chain A"/>
    <property type="match status" value="1"/>
</dbReference>
<feature type="domain" description="Integrase catalytic" evidence="2">
    <location>
        <begin position="68"/>
        <end position="244"/>
    </location>
</feature>
<comment type="caution">
    <text evidence="3">The sequence shown here is derived from an EMBL/GenBank/DDBJ whole genome shotgun (WGS) entry which is preliminary data.</text>
</comment>
<dbReference type="Pfam" id="PF02229">
    <property type="entry name" value="PC4"/>
    <property type="match status" value="1"/>
</dbReference>
<dbReference type="InterPro" id="IPR000953">
    <property type="entry name" value="Chromo/chromo_shadow_dom"/>
</dbReference>
<gene>
    <name evidence="3" type="ORF">KUTeg_022298</name>
</gene>
<dbReference type="Gene3D" id="2.40.50.40">
    <property type="match status" value="1"/>
</dbReference>
<dbReference type="InterPro" id="IPR023780">
    <property type="entry name" value="Chromo_domain"/>
</dbReference>
<evidence type="ECO:0000259" key="1">
    <source>
        <dbReference type="PROSITE" id="PS50013"/>
    </source>
</evidence>
<dbReference type="InterPro" id="IPR009044">
    <property type="entry name" value="ssDNA-bd_transcriptional_reg"/>
</dbReference>
<organism evidence="3 4">
    <name type="scientific">Tegillarca granosa</name>
    <name type="common">Malaysian cockle</name>
    <name type="synonym">Anadara granosa</name>
    <dbReference type="NCBI Taxonomy" id="220873"/>
    <lineage>
        <taxon>Eukaryota</taxon>
        <taxon>Metazoa</taxon>
        <taxon>Spiralia</taxon>
        <taxon>Lophotrochozoa</taxon>
        <taxon>Mollusca</taxon>
        <taxon>Bivalvia</taxon>
        <taxon>Autobranchia</taxon>
        <taxon>Pteriomorphia</taxon>
        <taxon>Arcoida</taxon>
        <taxon>Arcoidea</taxon>
        <taxon>Arcidae</taxon>
        <taxon>Tegillarca</taxon>
    </lineage>
</organism>
<dbReference type="InterPro" id="IPR016197">
    <property type="entry name" value="Chromo-like_dom_sf"/>
</dbReference>
<dbReference type="EMBL" id="JARBDR010000919">
    <property type="protein sequence ID" value="KAJ8300779.1"/>
    <property type="molecule type" value="Genomic_DNA"/>
</dbReference>
<dbReference type="Gene3D" id="3.30.420.10">
    <property type="entry name" value="Ribonuclease H-like superfamily/Ribonuclease H"/>
    <property type="match status" value="2"/>
</dbReference>
<proteinExistence type="predicted"/>
<dbReference type="InterPro" id="IPR003173">
    <property type="entry name" value="PC4_C"/>
</dbReference>
<dbReference type="PROSITE" id="PS50994">
    <property type="entry name" value="INTEGRASE"/>
    <property type="match status" value="1"/>
</dbReference>
<dbReference type="InterPro" id="IPR036397">
    <property type="entry name" value="RNaseH_sf"/>
</dbReference>
<feature type="domain" description="Chromo" evidence="1">
    <location>
        <begin position="750"/>
        <end position="781"/>
    </location>
</feature>
<dbReference type="InterPro" id="IPR001584">
    <property type="entry name" value="Integrase_cat-core"/>
</dbReference>
<evidence type="ECO:0000313" key="4">
    <source>
        <dbReference type="Proteomes" id="UP001217089"/>
    </source>
</evidence>
<evidence type="ECO:0000313" key="3">
    <source>
        <dbReference type="EMBL" id="KAJ8300779.1"/>
    </source>
</evidence>
<dbReference type="SMART" id="SM00298">
    <property type="entry name" value="CHROMO"/>
    <property type="match status" value="1"/>
</dbReference>
<dbReference type="Pfam" id="PF00385">
    <property type="entry name" value="Chromo"/>
    <property type="match status" value="1"/>
</dbReference>
<dbReference type="SUPFAM" id="SSF54160">
    <property type="entry name" value="Chromo domain-like"/>
    <property type="match status" value="1"/>
</dbReference>
<protein>
    <submittedName>
        <fullName evidence="3">Uncharacterized protein</fullName>
    </submittedName>
</protein>
<evidence type="ECO:0000259" key="2">
    <source>
        <dbReference type="PROSITE" id="PS50994"/>
    </source>
</evidence>